<dbReference type="Gene3D" id="3.20.20.70">
    <property type="entry name" value="Aldolase class I"/>
    <property type="match status" value="1"/>
</dbReference>
<evidence type="ECO:0000313" key="1">
    <source>
        <dbReference type="EMBL" id="EJP62294.1"/>
    </source>
</evidence>
<dbReference type="Pfam" id="PF00701">
    <property type="entry name" value="DHDPS"/>
    <property type="match status" value="1"/>
</dbReference>
<keyword evidence="2" id="KW-1185">Reference proteome</keyword>
<dbReference type="PANTHER" id="PTHR12128">
    <property type="entry name" value="DIHYDRODIPICOLINATE SYNTHASE"/>
    <property type="match status" value="1"/>
</dbReference>
<dbReference type="AlphaFoldDB" id="J4KLJ1"/>
<dbReference type="Proteomes" id="UP000002762">
    <property type="component" value="Unassembled WGS sequence"/>
</dbReference>
<dbReference type="InParanoid" id="J4KLJ1"/>
<dbReference type="InterPro" id="IPR002220">
    <property type="entry name" value="DapA-like"/>
</dbReference>
<dbReference type="HOGENOM" id="CLU_049343_0_0_1"/>
<dbReference type="STRING" id="655819.J4KLJ1"/>
<protein>
    <submittedName>
        <fullName evidence="1">Dihydrodipicolinate synthetase</fullName>
    </submittedName>
</protein>
<dbReference type="GeneID" id="19891733"/>
<dbReference type="InterPro" id="IPR013785">
    <property type="entry name" value="Aldolase_TIM"/>
</dbReference>
<sequence>MAAPPPPGIYARLTPVYLGRAAAASRALVECSAATGEGGCAIQPAPTARALLTGLVRTALERFAGIPAAFPLVAGTATNSVEENGLSSCGMQKEAGRGFGAAWCSLPGYNAPDDDAGEGHRVVVPCGGWRIRVRFRSWCVSNIVKVTPATFETLSQHPNIVGCKLSHGDVSQLTQIASNPAIDGSTFRVFTGLGQQLLPVVSVGCAGAI</sequence>
<dbReference type="EMBL" id="JH725188">
    <property type="protein sequence ID" value="EJP62294.1"/>
    <property type="molecule type" value="Genomic_DNA"/>
</dbReference>
<gene>
    <name evidence="1" type="ORF">BBA_08721</name>
</gene>
<reference evidence="1 2" key="1">
    <citation type="journal article" date="2012" name="Sci. Rep.">
        <title>Genomic perspectives on the evolution of fungal entomopathogenicity in Beauveria bassiana.</title>
        <authorList>
            <person name="Xiao G."/>
            <person name="Ying S.H."/>
            <person name="Zheng P."/>
            <person name="Wang Z.L."/>
            <person name="Zhang S."/>
            <person name="Xie X.Q."/>
            <person name="Shang Y."/>
            <person name="St Leger R.J."/>
            <person name="Zhao G.P."/>
            <person name="Wang C."/>
            <person name="Feng M.G."/>
        </authorList>
    </citation>
    <scope>NUCLEOTIDE SEQUENCE [LARGE SCALE GENOMIC DNA]</scope>
    <source>
        <strain evidence="1 2">ARSEF 2860</strain>
    </source>
</reference>
<name>J4KLJ1_BEAB2</name>
<accession>J4KLJ1</accession>
<proteinExistence type="predicted"/>
<dbReference type="PANTHER" id="PTHR12128:SF68">
    <property type="entry name" value="DIHYDRODIPICOLINATE SYNTHETASE"/>
    <property type="match status" value="1"/>
</dbReference>
<organism evidence="1 2">
    <name type="scientific">Beauveria bassiana (strain ARSEF 2860)</name>
    <name type="common">White muscardine disease fungus</name>
    <name type="synonym">Tritirachium shiotae</name>
    <dbReference type="NCBI Taxonomy" id="655819"/>
    <lineage>
        <taxon>Eukaryota</taxon>
        <taxon>Fungi</taxon>
        <taxon>Dikarya</taxon>
        <taxon>Ascomycota</taxon>
        <taxon>Pezizomycotina</taxon>
        <taxon>Sordariomycetes</taxon>
        <taxon>Hypocreomycetidae</taxon>
        <taxon>Hypocreales</taxon>
        <taxon>Cordycipitaceae</taxon>
        <taxon>Beauveria</taxon>
    </lineage>
</organism>
<dbReference type="GO" id="GO:0008840">
    <property type="term" value="F:4-hydroxy-tetrahydrodipicolinate synthase activity"/>
    <property type="evidence" value="ECO:0007669"/>
    <property type="project" value="TreeGrafter"/>
</dbReference>
<dbReference type="OrthoDB" id="191315at2759"/>
<evidence type="ECO:0000313" key="2">
    <source>
        <dbReference type="Proteomes" id="UP000002762"/>
    </source>
</evidence>
<dbReference type="RefSeq" id="XP_008602040.1">
    <property type="nucleotide sequence ID" value="XM_008603818.1"/>
</dbReference>
<dbReference type="SUPFAM" id="SSF51569">
    <property type="entry name" value="Aldolase"/>
    <property type="match status" value="1"/>
</dbReference>